<keyword evidence="1" id="KW-0812">Transmembrane</keyword>
<dbReference type="Proteomes" id="UP000180175">
    <property type="component" value="Chromosome"/>
</dbReference>
<dbReference type="EMBL" id="CP063356">
    <property type="protein sequence ID" value="QOY35192.1"/>
    <property type="molecule type" value="Genomic_DNA"/>
</dbReference>
<evidence type="ECO:0000313" key="2">
    <source>
        <dbReference type="EMBL" id="OIJ11951.1"/>
    </source>
</evidence>
<keyword evidence="1" id="KW-0472">Membrane</keyword>
<feature type="transmembrane region" description="Helical" evidence="1">
    <location>
        <begin position="6"/>
        <end position="26"/>
    </location>
</feature>
<reference evidence="2 4" key="1">
    <citation type="submission" date="2016-10" db="EMBL/GenBank/DDBJ databases">
        <title>Draft genome sequences of four alkaliphilic bacteria belonging to the Anaerobacillus genus.</title>
        <authorList>
            <person name="Bassil N.M."/>
            <person name="Lloyd J.R."/>
        </authorList>
    </citation>
    <scope>NUCLEOTIDE SEQUENCE [LARGE SCALE GENOMIC DNA]</scope>
    <source>
        <strain evidence="2 4">NB2006</strain>
    </source>
</reference>
<dbReference type="OrthoDB" id="2974771at2"/>
<protein>
    <submittedName>
        <fullName evidence="2">Uncharacterized protein</fullName>
    </submittedName>
</protein>
<reference evidence="3 4" key="3">
    <citation type="journal article" date="2019" name="Int. J. Syst. Evol. Microbiol.">
        <title>Anaerobacillus isosaccharinicus sp. nov., an alkaliphilic bacterium which degrades isosaccharinic acid.</title>
        <authorList>
            <person name="Bassil N.M."/>
            <person name="Lloyd J.R."/>
        </authorList>
    </citation>
    <scope>NUCLEOTIDE SEQUENCE [LARGE SCALE GENOMIC DNA]</scope>
    <source>
        <strain evidence="3 4">NB2006</strain>
    </source>
</reference>
<sequence>MKANKIKNYVIVFLTMALFATGYSVYKQKQAYQLSYEIFLNHFYHVVDDTIHIIERMIESPDDEEFLQMSFNQLQERLQKADLILYYGNVFVDRDIYYYFYFKNLQYMINGLQSSSNNRSTIYVPPFLEDGKLDEVELTILELHKNDLEKIRTGLYSEERRQENPTISISNFNQVVSPIVFSDLSDMANKYKYYKKKLSTD</sequence>
<gene>
    <name evidence="3" type="ORF">AWH56_021205</name>
    <name evidence="2" type="ORF">AWH56_15370</name>
</gene>
<name>A0A1S2LHT1_9BACI</name>
<keyword evidence="1" id="KW-1133">Transmembrane helix</keyword>
<dbReference type="KEGG" id="aia:AWH56_021205"/>
<accession>A0A1S2LHT1</accession>
<evidence type="ECO:0000256" key="1">
    <source>
        <dbReference type="SAM" id="Phobius"/>
    </source>
</evidence>
<dbReference type="EMBL" id="LQXD01000132">
    <property type="protein sequence ID" value="OIJ11951.1"/>
    <property type="molecule type" value="Genomic_DNA"/>
</dbReference>
<reference evidence="3 4" key="2">
    <citation type="journal article" date="2017" name="Genome Announc.">
        <title>Draft Genome Sequences of Four Alkaliphilic Bacteria Belonging to the Anaerobacillus Genus.</title>
        <authorList>
            <person name="Bassil N.M."/>
            <person name="Lloyd J.R."/>
        </authorList>
    </citation>
    <scope>NUCLEOTIDE SEQUENCE [LARGE SCALE GENOMIC DNA]</scope>
    <source>
        <strain evidence="3 4">NB2006</strain>
    </source>
</reference>
<evidence type="ECO:0000313" key="3">
    <source>
        <dbReference type="EMBL" id="QOY35192.1"/>
    </source>
</evidence>
<dbReference type="RefSeq" id="WP_071317926.1">
    <property type="nucleotide sequence ID" value="NZ_CP063356.2"/>
</dbReference>
<dbReference type="AlphaFoldDB" id="A0A1S2LHT1"/>
<keyword evidence="4" id="KW-1185">Reference proteome</keyword>
<proteinExistence type="predicted"/>
<evidence type="ECO:0000313" key="4">
    <source>
        <dbReference type="Proteomes" id="UP000180175"/>
    </source>
</evidence>
<organism evidence="2 4">
    <name type="scientific">Anaerobacillus isosaccharinicus</name>
    <dbReference type="NCBI Taxonomy" id="1532552"/>
    <lineage>
        <taxon>Bacteria</taxon>
        <taxon>Bacillati</taxon>
        <taxon>Bacillota</taxon>
        <taxon>Bacilli</taxon>
        <taxon>Bacillales</taxon>
        <taxon>Bacillaceae</taxon>
        <taxon>Anaerobacillus</taxon>
    </lineage>
</organism>
<reference evidence="3" key="4">
    <citation type="submission" date="2020-10" db="EMBL/GenBank/DDBJ databases">
        <authorList>
            <person name="Bassil N.M."/>
            <person name="Lloyd J.R."/>
        </authorList>
    </citation>
    <scope>NUCLEOTIDE SEQUENCE</scope>
    <source>
        <strain evidence="3">NB2006</strain>
    </source>
</reference>